<keyword evidence="5 8" id="KW-1133">Transmembrane helix</keyword>
<keyword evidence="11" id="KW-1185">Reference proteome</keyword>
<comment type="caution">
    <text evidence="10">The sequence shown here is derived from an EMBL/GenBank/DDBJ whole genome shotgun (WGS) entry which is preliminary data.</text>
</comment>
<feature type="transmembrane region" description="Helical" evidence="8">
    <location>
        <begin position="305"/>
        <end position="327"/>
    </location>
</feature>
<evidence type="ECO:0000256" key="6">
    <source>
        <dbReference type="ARBA" id="ARBA00023136"/>
    </source>
</evidence>
<dbReference type="AlphaFoldDB" id="A0A0A0BXS2"/>
<feature type="transmembrane region" description="Helical" evidence="8">
    <location>
        <begin position="377"/>
        <end position="394"/>
    </location>
</feature>
<dbReference type="GO" id="GO:0042773">
    <property type="term" value="P:ATP synthesis coupled electron transport"/>
    <property type="evidence" value="ECO:0007669"/>
    <property type="project" value="InterPro"/>
</dbReference>
<dbReference type="GO" id="GO:0005886">
    <property type="term" value="C:plasma membrane"/>
    <property type="evidence" value="ECO:0007669"/>
    <property type="project" value="UniProtKB-SubCell"/>
</dbReference>
<organism evidence="10 11">
    <name type="scientific">Cellulomonas bogoriensis 69B4 = DSM 16987</name>
    <dbReference type="NCBI Taxonomy" id="1386082"/>
    <lineage>
        <taxon>Bacteria</taxon>
        <taxon>Bacillati</taxon>
        <taxon>Actinomycetota</taxon>
        <taxon>Actinomycetes</taxon>
        <taxon>Micrococcales</taxon>
        <taxon>Cellulomonadaceae</taxon>
        <taxon>Cellulomonas</taxon>
    </lineage>
</organism>
<evidence type="ECO:0000256" key="4">
    <source>
        <dbReference type="ARBA" id="ARBA00022692"/>
    </source>
</evidence>
<dbReference type="PANTHER" id="PTHR42703:SF1">
    <property type="entry name" value="NA(+)_H(+) ANTIPORTER SUBUNIT D1"/>
    <property type="match status" value="1"/>
</dbReference>
<feature type="transmembrane region" description="Helical" evidence="8">
    <location>
        <begin position="70"/>
        <end position="92"/>
    </location>
</feature>
<dbReference type="InterPro" id="IPR050586">
    <property type="entry name" value="CPA3_Na-H_Antiporter_D"/>
</dbReference>
<dbReference type="InterPro" id="IPR003918">
    <property type="entry name" value="NADH_UbQ_OxRdtase"/>
</dbReference>
<feature type="transmembrane region" description="Helical" evidence="8">
    <location>
        <begin position="414"/>
        <end position="432"/>
    </location>
</feature>
<evidence type="ECO:0000313" key="10">
    <source>
        <dbReference type="EMBL" id="KGM12701.1"/>
    </source>
</evidence>
<feature type="transmembrane region" description="Helical" evidence="8">
    <location>
        <begin position="170"/>
        <end position="192"/>
    </location>
</feature>
<evidence type="ECO:0000256" key="1">
    <source>
        <dbReference type="ARBA" id="ARBA00004651"/>
    </source>
</evidence>
<feature type="transmembrane region" description="Helical" evidence="8">
    <location>
        <begin position="28"/>
        <end position="50"/>
    </location>
</feature>
<dbReference type="GO" id="GO:0016829">
    <property type="term" value="F:lyase activity"/>
    <property type="evidence" value="ECO:0007669"/>
    <property type="project" value="UniProtKB-KW"/>
</dbReference>
<dbReference type="RefSeq" id="WP_052105305.1">
    <property type="nucleotide sequence ID" value="NZ_AXCZ01000092.1"/>
</dbReference>
<dbReference type="InterPro" id="IPR001750">
    <property type="entry name" value="ND/Mrp_TM"/>
</dbReference>
<evidence type="ECO:0000313" key="11">
    <source>
        <dbReference type="Proteomes" id="UP000054314"/>
    </source>
</evidence>
<evidence type="ECO:0000256" key="8">
    <source>
        <dbReference type="SAM" id="Phobius"/>
    </source>
</evidence>
<dbReference type="PRINTS" id="PR01437">
    <property type="entry name" value="NUOXDRDTASE4"/>
</dbReference>
<name>A0A0A0BXS2_9CELL</name>
<dbReference type="PANTHER" id="PTHR42703">
    <property type="entry name" value="NADH DEHYDROGENASE"/>
    <property type="match status" value="1"/>
</dbReference>
<feature type="transmembrane region" description="Helical" evidence="8">
    <location>
        <begin position="245"/>
        <end position="268"/>
    </location>
</feature>
<reference evidence="10 11" key="1">
    <citation type="submission" date="2013-08" db="EMBL/GenBank/DDBJ databases">
        <title>Genome sequencing of Cellulomonas bogoriensis 69B4.</title>
        <authorList>
            <person name="Chen F."/>
            <person name="Li Y."/>
            <person name="Wang G."/>
        </authorList>
    </citation>
    <scope>NUCLEOTIDE SEQUENCE [LARGE SCALE GENOMIC DNA]</scope>
    <source>
        <strain evidence="10 11">69B4</strain>
    </source>
</reference>
<evidence type="ECO:0000256" key="2">
    <source>
        <dbReference type="ARBA" id="ARBA00005346"/>
    </source>
</evidence>
<dbReference type="EMBL" id="AXCZ01000092">
    <property type="protein sequence ID" value="KGM12701.1"/>
    <property type="molecule type" value="Genomic_DNA"/>
</dbReference>
<sequence length="497" mass="49457">MSLVLWLLVVPAAGAALTATLPARHRLLVAGLTASTTLVLGAFTAGHVLLDGTPVQVRVAPGGSGATLVADGVGVGLVLVTATVAVAATVLVGSRGSTDGADRTTGATTAPVPGRAHWPLSLTLLTGLNGVFLAGDLLTAWLMLEVVAVAAASLVALGGGRARLAAATRYLYAEVVASTTFLLGVALVWRAAGTVILADLGGGTLTDVEGRAGLALMTAGLLLKVPAFPMHFWMPAAHSLAPGAVSPWLSALVVKTAAVVLLRVWAVGPAAPQAVAAEQLIGVVGAAAVLGGGVAALRAREVKRLVAWSTIAQVGLILLAVPLVGAGATEGWVAGSTQAIAHALPKAALLMAVPLVLASTGGTTTRDLVGASTRRPVAVLAIGVSAVSLVGLPPTAGFVAKWYLLVGALDAGQWWWAVVLVAGGVLTAAYLGRVLQRCLQHPPTTPSGATQTRATRTVADVVVLTLALGSVALGLHPEPLVALLQVGAPAAGGAWHG</sequence>
<keyword evidence="10" id="KW-0456">Lyase</keyword>
<keyword evidence="3" id="KW-1003">Cell membrane</keyword>
<dbReference type="OrthoDB" id="9768329at2"/>
<comment type="similarity">
    <text evidence="2">Belongs to the CPA3 antiporters (TC 2.A.63) subunit D family.</text>
</comment>
<gene>
    <name evidence="10" type="ORF">N869_00015</name>
</gene>
<evidence type="ECO:0000256" key="5">
    <source>
        <dbReference type="ARBA" id="ARBA00022989"/>
    </source>
</evidence>
<protein>
    <submittedName>
        <fullName evidence="10">Fomrate hydrogenlyase subunit 3/multisubunit Na+/H+ antiporter subunit MnhD</fullName>
    </submittedName>
</protein>
<evidence type="ECO:0000256" key="7">
    <source>
        <dbReference type="RuleBase" id="RU000320"/>
    </source>
</evidence>
<feature type="transmembrane region" description="Helical" evidence="8">
    <location>
        <begin position="138"/>
        <end position="158"/>
    </location>
</feature>
<feature type="transmembrane region" description="Helical" evidence="8">
    <location>
        <begin position="347"/>
        <end position="365"/>
    </location>
</feature>
<keyword evidence="6 8" id="KW-0472">Membrane</keyword>
<feature type="transmembrane region" description="Helical" evidence="8">
    <location>
        <begin position="280"/>
        <end position="298"/>
    </location>
</feature>
<feature type="domain" description="NADH:quinone oxidoreductase/Mrp antiporter transmembrane" evidence="9">
    <location>
        <begin position="134"/>
        <end position="427"/>
    </location>
</feature>
<proteinExistence type="inferred from homology"/>
<feature type="transmembrane region" description="Helical" evidence="8">
    <location>
        <begin position="212"/>
        <end position="233"/>
    </location>
</feature>
<dbReference type="GO" id="GO:0008137">
    <property type="term" value="F:NADH dehydrogenase (ubiquinone) activity"/>
    <property type="evidence" value="ECO:0007669"/>
    <property type="project" value="InterPro"/>
</dbReference>
<comment type="subcellular location">
    <subcellularLocation>
        <location evidence="1">Cell membrane</location>
        <topology evidence="1">Multi-pass membrane protein</topology>
    </subcellularLocation>
    <subcellularLocation>
        <location evidence="7">Membrane</location>
        <topology evidence="7">Multi-pass membrane protein</topology>
    </subcellularLocation>
</comment>
<evidence type="ECO:0000256" key="3">
    <source>
        <dbReference type="ARBA" id="ARBA00022475"/>
    </source>
</evidence>
<dbReference type="Proteomes" id="UP000054314">
    <property type="component" value="Unassembled WGS sequence"/>
</dbReference>
<dbReference type="Pfam" id="PF00361">
    <property type="entry name" value="Proton_antipo_M"/>
    <property type="match status" value="1"/>
</dbReference>
<keyword evidence="4 7" id="KW-0812">Transmembrane</keyword>
<evidence type="ECO:0000259" key="9">
    <source>
        <dbReference type="Pfam" id="PF00361"/>
    </source>
</evidence>
<accession>A0A0A0BXS2</accession>